<comment type="caution">
    <text evidence="1">The sequence shown here is derived from an EMBL/GenBank/DDBJ whole genome shotgun (WGS) entry which is preliminary data.</text>
</comment>
<accession>A0A0R1WEA0</accession>
<name>A0A0R1WEA0_9LACO</name>
<sequence length="135" mass="16300">MTRIIDWNKEKRAEYKELKETHASALYLLSDFMNNRNLYSSLNTYYWGLNDEEETQFAKDLIDLYIGDAKFPEQKYYVKLLDRDEGYLNYQHSFHGYFVSDNDDEDDDYQTQFTMSEIEAIDPRYKTFAFPVEDE</sequence>
<dbReference type="Proteomes" id="UP000051302">
    <property type="component" value="Unassembled WGS sequence"/>
</dbReference>
<evidence type="ECO:0008006" key="3">
    <source>
        <dbReference type="Google" id="ProtNLM"/>
    </source>
</evidence>
<protein>
    <recommendedName>
        <fullName evidence="3">DUF1642 domain-containing protein</fullName>
    </recommendedName>
</protein>
<dbReference type="InterPro" id="IPR012865">
    <property type="entry name" value="DUF1642"/>
</dbReference>
<dbReference type="PATRIC" id="fig|1423774.3.peg.865"/>
<gene>
    <name evidence="1" type="ORF">FD31_GL000832</name>
</gene>
<evidence type="ECO:0000313" key="2">
    <source>
        <dbReference type="Proteomes" id="UP000051302"/>
    </source>
</evidence>
<dbReference type="Pfam" id="PF07852">
    <property type="entry name" value="DUF1642"/>
    <property type="match status" value="1"/>
</dbReference>
<dbReference type="EMBL" id="AZFV01000018">
    <property type="protein sequence ID" value="KRM15933.1"/>
    <property type="molecule type" value="Genomic_DNA"/>
</dbReference>
<dbReference type="AlphaFoldDB" id="A0A0R1WEA0"/>
<keyword evidence="2" id="KW-1185">Reference proteome</keyword>
<evidence type="ECO:0000313" key="1">
    <source>
        <dbReference type="EMBL" id="KRM15933.1"/>
    </source>
</evidence>
<reference evidence="1 2" key="1">
    <citation type="journal article" date="2015" name="Genome Announc.">
        <title>Expanding the biotechnology potential of lactobacilli through comparative genomics of 213 strains and associated genera.</title>
        <authorList>
            <person name="Sun Z."/>
            <person name="Harris H.M."/>
            <person name="McCann A."/>
            <person name="Guo C."/>
            <person name="Argimon S."/>
            <person name="Zhang W."/>
            <person name="Yang X."/>
            <person name="Jeffery I.B."/>
            <person name="Cooney J.C."/>
            <person name="Kagawa T.F."/>
            <person name="Liu W."/>
            <person name="Song Y."/>
            <person name="Salvetti E."/>
            <person name="Wrobel A."/>
            <person name="Rasinkangas P."/>
            <person name="Parkhill J."/>
            <person name="Rea M.C."/>
            <person name="O'Sullivan O."/>
            <person name="Ritari J."/>
            <person name="Douillard F.P."/>
            <person name="Paul Ross R."/>
            <person name="Yang R."/>
            <person name="Briner A.E."/>
            <person name="Felis G.E."/>
            <person name="de Vos W.M."/>
            <person name="Barrangou R."/>
            <person name="Klaenhammer T.R."/>
            <person name="Caufield P.W."/>
            <person name="Cui Y."/>
            <person name="Zhang H."/>
            <person name="O'Toole P.W."/>
        </authorList>
    </citation>
    <scope>NUCLEOTIDE SEQUENCE [LARGE SCALE GENOMIC DNA]</scope>
    <source>
        <strain evidence="1 2">DSM 16982</strain>
    </source>
</reference>
<dbReference type="RefSeq" id="WP_057892403.1">
    <property type="nucleotide sequence ID" value="NZ_AZFV01000018.1"/>
</dbReference>
<dbReference type="STRING" id="1423774.FD31_GL000832"/>
<proteinExistence type="predicted"/>
<organism evidence="1 2">
    <name type="scientific">Companilactobacillus nantensis DSM 16982</name>
    <dbReference type="NCBI Taxonomy" id="1423774"/>
    <lineage>
        <taxon>Bacteria</taxon>
        <taxon>Bacillati</taxon>
        <taxon>Bacillota</taxon>
        <taxon>Bacilli</taxon>
        <taxon>Lactobacillales</taxon>
        <taxon>Lactobacillaceae</taxon>
        <taxon>Companilactobacillus</taxon>
    </lineage>
</organism>